<dbReference type="EMBL" id="CM042010">
    <property type="protein sequence ID" value="KAI3780809.1"/>
    <property type="molecule type" value="Genomic_DNA"/>
</dbReference>
<gene>
    <name evidence="1" type="ORF">L2E82_10800</name>
</gene>
<sequence>MADYSKEDFIQLVKRISAFLSSKISKVLNTQDLQSVWAITGLAVAVIFTWRLFRTPSVPQRRQPKNQAPSSSSSSGVNNNNSNPDANLFPSGVSSSYEDSRAQTVIDEFFQPVKPTLGQIVRQRLSDGRKVTCRLLGVILEENTSEELQKQATVKSSVLDVLLEITKFCDLYLMETVLDDESEKKVLLALENAGIFTSGGLVKDKVLFCSTEIGRTSFVRQLEPDWHIDSSQEITTQLARFIKYQLHISTTKTERIASNIFSSSSLEQFFNG</sequence>
<reference evidence="2" key="1">
    <citation type="journal article" date="2022" name="Mol. Ecol. Resour.">
        <title>The genomes of chicory, endive, great burdock and yacon provide insights into Asteraceae palaeo-polyploidization history and plant inulin production.</title>
        <authorList>
            <person name="Fan W."/>
            <person name="Wang S."/>
            <person name="Wang H."/>
            <person name="Wang A."/>
            <person name="Jiang F."/>
            <person name="Liu H."/>
            <person name="Zhao H."/>
            <person name="Xu D."/>
            <person name="Zhang Y."/>
        </authorList>
    </citation>
    <scope>NUCLEOTIDE SEQUENCE [LARGE SCALE GENOMIC DNA]</scope>
    <source>
        <strain evidence="2">cv. Punajuju</strain>
    </source>
</reference>
<dbReference type="Proteomes" id="UP001055811">
    <property type="component" value="Linkage Group LG02"/>
</dbReference>
<organism evidence="1 2">
    <name type="scientific">Cichorium intybus</name>
    <name type="common">Chicory</name>
    <dbReference type="NCBI Taxonomy" id="13427"/>
    <lineage>
        <taxon>Eukaryota</taxon>
        <taxon>Viridiplantae</taxon>
        <taxon>Streptophyta</taxon>
        <taxon>Embryophyta</taxon>
        <taxon>Tracheophyta</taxon>
        <taxon>Spermatophyta</taxon>
        <taxon>Magnoliopsida</taxon>
        <taxon>eudicotyledons</taxon>
        <taxon>Gunneridae</taxon>
        <taxon>Pentapetalae</taxon>
        <taxon>asterids</taxon>
        <taxon>campanulids</taxon>
        <taxon>Asterales</taxon>
        <taxon>Asteraceae</taxon>
        <taxon>Cichorioideae</taxon>
        <taxon>Cichorieae</taxon>
        <taxon>Cichoriinae</taxon>
        <taxon>Cichorium</taxon>
    </lineage>
</organism>
<keyword evidence="2" id="KW-1185">Reference proteome</keyword>
<comment type="caution">
    <text evidence="1">The sequence shown here is derived from an EMBL/GenBank/DDBJ whole genome shotgun (WGS) entry which is preliminary data.</text>
</comment>
<name>A0ACB9GBB8_CICIN</name>
<protein>
    <submittedName>
        <fullName evidence="1">Uncharacterized protein</fullName>
    </submittedName>
</protein>
<reference evidence="1 2" key="2">
    <citation type="journal article" date="2022" name="Mol. Ecol. Resour.">
        <title>The genomes of chicory, endive, great burdock and yacon provide insights into Asteraceae paleo-polyploidization history and plant inulin production.</title>
        <authorList>
            <person name="Fan W."/>
            <person name="Wang S."/>
            <person name="Wang H."/>
            <person name="Wang A."/>
            <person name="Jiang F."/>
            <person name="Liu H."/>
            <person name="Zhao H."/>
            <person name="Xu D."/>
            <person name="Zhang Y."/>
        </authorList>
    </citation>
    <scope>NUCLEOTIDE SEQUENCE [LARGE SCALE GENOMIC DNA]</scope>
    <source>
        <strain evidence="2">cv. Punajuju</strain>
        <tissue evidence="1">Leaves</tissue>
    </source>
</reference>
<evidence type="ECO:0000313" key="2">
    <source>
        <dbReference type="Proteomes" id="UP001055811"/>
    </source>
</evidence>
<proteinExistence type="predicted"/>
<accession>A0ACB9GBB8</accession>
<evidence type="ECO:0000313" key="1">
    <source>
        <dbReference type="EMBL" id="KAI3780809.1"/>
    </source>
</evidence>